<keyword evidence="2 5" id="KW-0812">Transmembrane</keyword>
<comment type="caution">
    <text evidence="7">The sequence shown here is derived from an EMBL/GenBank/DDBJ whole genome shotgun (WGS) entry which is preliminary data.</text>
</comment>
<dbReference type="PANTHER" id="PTHR11730:SF89">
    <property type="entry name" value="AMMONIUM TRANSPORTER SLL0108-RELATED"/>
    <property type="match status" value="1"/>
</dbReference>
<feature type="transmembrane region" description="Helical" evidence="5">
    <location>
        <begin position="353"/>
        <end position="371"/>
    </location>
</feature>
<feature type="transmembrane region" description="Helical" evidence="5">
    <location>
        <begin position="180"/>
        <end position="201"/>
    </location>
</feature>
<feature type="transmembrane region" description="Helical" evidence="5">
    <location>
        <begin position="54"/>
        <end position="78"/>
    </location>
</feature>
<dbReference type="GO" id="GO:0097272">
    <property type="term" value="P:ammonium homeostasis"/>
    <property type="evidence" value="ECO:0007669"/>
    <property type="project" value="TreeGrafter"/>
</dbReference>
<dbReference type="GO" id="GO:0016020">
    <property type="term" value="C:membrane"/>
    <property type="evidence" value="ECO:0007669"/>
    <property type="project" value="UniProtKB-SubCell"/>
</dbReference>
<reference evidence="7" key="1">
    <citation type="journal article" date="2020" name="mSystems">
        <title>Genome- and Community-Level Interaction Insights into Carbon Utilization and Element Cycling Functions of Hydrothermarchaeota in Hydrothermal Sediment.</title>
        <authorList>
            <person name="Zhou Z."/>
            <person name="Liu Y."/>
            <person name="Xu W."/>
            <person name="Pan J."/>
            <person name="Luo Z.H."/>
            <person name="Li M."/>
        </authorList>
    </citation>
    <scope>NUCLEOTIDE SEQUENCE [LARGE SCALE GENOMIC DNA]</scope>
    <source>
        <strain evidence="7">SpSt-855</strain>
    </source>
</reference>
<evidence type="ECO:0000256" key="1">
    <source>
        <dbReference type="ARBA" id="ARBA00004141"/>
    </source>
</evidence>
<organism evidence="7">
    <name type="scientific">Acidobacterium capsulatum</name>
    <dbReference type="NCBI Taxonomy" id="33075"/>
    <lineage>
        <taxon>Bacteria</taxon>
        <taxon>Pseudomonadati</taxon>
        <taxon>Acidobacteriota</taxon>
        <taxon>Terriglobia</taxon>
        <taxon>Terriglobales</taxon>
        <taxon>Acidobacteriaceae</taxon>
        <taxon>Acidobacterium</taxon>
    </lineage>
</organism>
<accession>A0A7V4XQJ0</accession>
<dbReference type="InterPro" id="IPR029020">
    <property type="entry name" value="Ammonium/urea_transptr"/>
</dbReference>
<evidence type="ECO:0000256" key="2">
    <source>
        <dbReference type="ARBA" id="ARBA00022692"/>
    </source>
</evidence>
<dbReference type="AlphaFoldDB" id="A0A7V4XQJ0"/>
<feature type="transmembrane region" description="Helical" evidence="5">
    <location>
        <begin position="297"/>
        <end position="317"/>
    </location>
</feature>
<dbReference type="Pfam" id="PF00909">
    <property type="entry name" value="Ammonium_transp"/>
    <property type="match status" value="1"/>
</dbReference>
<feature type="transmembrane region" description="Helical" evidence="5">
    <location>
        <begin position="221"/>
        <end position="243"/>
    </location>
</feature>
<proteinExistence type="predicted"/>
<evidence type="ECO:0000256" key="5">
    <source>
        <dbReference type="SAM" id="Phobius"/>
    </source>
</evidence>
<feature type="transmembrane region" description="Helical" evidence="5">
    <location>
        <begin position="383"/>
        <end position="404"/>
    </location>
</feature>
<feature type="transmembrane region" description="Helical" evidence="5">
    <location>
        <begin position="410"/>
        <end position="434"/>
    </location>
</feature>
<keyword evidence="3 5" id="KW-1133">Transmembrane helix</keyword>
<dbReference type="EMBL" id="DTKL01000010">
    <property type="protein sequence ID" value="HGY93308.1"/>
    <property type="molecule type" value="Genomic_DNA"/>
</dbReference>
<evidence type="ECO:0000313" key="7">
    <source>
        <dbReference type="EMBL" id="HGY93308.1"/>
    </source>
</evidence>
<dbReference type="Gene3D" id="1.10.3430.10">
    <property type="entry name" value="Ammonium transporter AmtB like domains"/>
    <property type="match status" value="1"/>
</dbReference>
<keyword evidence="4 5" id="KW-0472">Membrane</keyword>
<protein>
    <submittedName>
        <fullName evidence="7">Ammonium transporter</fullName>
    </submittedName>
</protein>
<evidence type="ECO:0000256" key="3">
    <source>
        <dbReference type="ARBA" id="ARBA00022989"/>
    </source>
</evidence>
<evidence type="ECO:0000259" key="6">
    <source>
        <dbReference type="Pfam" id="PF00909"/>
    </source>
</evidence>
<feature type="transmembrane region" description="Helical" evidence="5">
    <location>
        <begin position="149"/>
        <end position="168"/>
    </location>
</feature>
<feature type="transmembrane region" description="Helical" evidence="5">
    <location>
        <begin position="90"/>
        <end position="114"/>
    </location>
</feature>
<feature type="transmembrane region" description="Helical" evidence="5">
    <location>
        <begin position="329"/>
        <end position="347"/>
    </location>
</feature>
<dbReference type="GO" id="GO:0008519">
    <property type="term" value="F:ammonium channel activity"/>
    <property type="evidence" value="ECO:0007669"/>
    <property type="project" value="InterPro"/>
</dbReference>
<name>A0A7V4XQJ0_9BACT</name>
<evidence type="ECO:0000256" key="4">
    <source>
        <dbReference type="ARBA" id="ARBA00023136"/>
    </source>
</evidence>
<comment type="subcellular location">
    <subcellularLocation>
        <location evidence="1">Membrane</location>
        <topology evidence="1">Multi-pass membrane protein</topology>
    </subcellularLocation>
</comment>
<sequence length="474" mass="49475">MAAAARRAGDFVIDRVTFCFCHCRPPGGTAWPLPCRPFSSRPGRRSKLMPLDTVSAVLCLLLLLLAPLALCGIALLNTGLGRSRSAAQSLLGALAIIAVAAIVFCMSGFSFAAYPGNTNYSLDLGSTSWNWIGARPLFLGGLHWTGTPASFAAALEALAAGFAALIPWGSGADRWRLGSVCLVTAVFAAFAFPVVTHWVWGGGWLATLGTSFHLGAGFIDPGGAAAVQALGGLSALAVVWILGPRRTKFSGSSMPRAIPGHHMIYVLLGCLLLLPGWMAFNCLGAILFTGIALPSLVLVALNTLLCAAAALLAAMLVTGLRFRKPDASLCANGWVSGLVVSSALAPYASPAEALLAAALAGGALPFLVEWLEVYAHIDDPSGAIAVHGISGLWGLFVLGLLGGFPPGQMLAQLLGIGTLLGLVFPLLYGMHWLLNKLLRYRTSAEGERLGMDLHELGAGAYPEFVIYGDEFLPR</sequence>
<dbReference type="PANTHER" id="PTHR11730">
    <property type="entry name" value="AMMONIUM TRANSPORTER"/>
    <property type="match status" value="1"/>
</dbReference>
<gene>
    <name evidence="7" type="ORF">ENW50_01255</name>
</gene>
<dbReference type="SUPFAM" id="SSF111352">
    <property type="entry name" value="Ammonium transporter"/>
    <property type="match status" value="1"/>
</dbReference>
<feature type="transmembrane region" description="Helical" evidence="5">
    <location>
        <begin position="264"/>
        <end position="291"/>
    </location>
</feature>
<dbReference type="InterPro" id="IPR024041">
    <property type="entry name" value="NH4_transpt_AmtB-like_dom"/>
</dbReference>
<feature type="domain" description="Ammonium transporter AmtB-like" evidence="6">
    <location>
        <begin position="63"/>
        <end position="461"/>
    </location>
</feature>